<dbReference type="Proteomes" id="UP000582016">
    <property type="component" value="Unassembled WGS sequence"/>
</dbReference>
<dbReference type="OrthoDB" id="194358at2759"/>
<dbReference type="InterPro" id="IPR052895">
    <property type="entry name" value="HetReg/Transcr_Mod"/>
</dbReference>
<evidence type="ECO:0000259" key="2">
    <source>
        <dbReference type="Pfam" id="PF06985"/>
    </source>
</evidence>
<dbReference type="InterPro" id="IPR035994">
    <property type="entry name" value="Nucleoside_phosphorylase_sf"/>
</dbReference>
<reference evidence="3 4" key="1">
    <citation type="submission" date="2020-05" db="EMBL/GenBank/DDBJ databases">
        <title>Identification and distribution of gene clusters putatively required for synthesis of sphingolipid metabolism inhibitors in phylogenetically diverse species of the filamentous fungus Fusarium.</title>
        <authorList>
            <person name="Kim H.-S."/>
            <person name="Busman M."/>
            <person name="Brown D.W."/>
            <person name="Divon H."/>
            <person name="Uhlig S."/>
            <person name="Proctor R.H."/>
        </authorList>
    </citation>
    <scope>NUCLEOTIDE SEQUENCE [LARGE SCALE GENOMIC DNA]</scope>
    <source>
        <strain evidence="3 4">NRRL 13617</strain>
    </source>
</reference>
<dbReference type="Pfam" id="PF06985">
    <property type="entry name" value="HET"/>
    <property type="match status" value="1"/>
</dbReference>
<dbReference type="GO" id="GO:0003824">
    <property type="term" value="F:catalytic activity"/>
    <property type="evidence" value="ECO:0007669"/>
    <property type="project" value="InterPro"/>
</dbReference>
<dbReference type="Gene3D" id="3.40.50.1580">
    <property type="entry name" value="Nucleoside phosphorylase domain"/>
    <property type="match status" value="1"/>
</dbReference>
<evidence type="ECO:0000313" key="4">
    <source>
        <dbReference type="Proteomes" id="UP000582016"/>
    </source>
</evidence>
<gene>
    <name evidence="3" type="ORF">FPHYL_729</name>
</gene>
<feature type="domain" description="Heterokaryon incompatibility" evidence="2">
    <location>
        <begin position="416"/>
        <end position="575"/>
    </location>
</feature>
<evidence type="ECO:0000313" key="3">
    <source>
        <dbReference type="EMBL" id="KAF5571070.1"/>
    </source>
</evidence>
<dbReference type="PANTHER" id="PTHR24148:SF64">
    <property type="entry name" value="HETEROKARYON INCOMPATIBILITY DOMAIN-CONTAINING PROTEIN"/>
    <property type="match status" value="1"/>
</dbReference>
<name>A0A8H5KFI2_9HYPO</name>
<proteinExistence type="predicted"/>
<feature type="compositionally biased region" description="Basic and acidic residues" evidence="1">
    <location>
        <begin position="266"/>
        <end position="276"/>
    </location>
</feature>
<dbReference type="InterPro" id="IPR010730">
    <property type="entry name" value="HET"/>
</dbReference>
<organism evidence="3 4">
    <name type="scientific">Fusarium phyllophilum</name>
    <dbReference type="NCBI Taxonomy" id="47803"/>
    <lineage>
        <taxon>Eukaryota</taxon>
        <taxon>Fungi</taxon>
        <taxon>Dikarya</taxon>
        <taxon>Ascomycota</taxon>
        <taxon>Pezizomycotina</taxon>
        <taxon>Sordariomycetes</taxon>
        <taxon>Hypocreomycetidae</taxon>
        <taxon>Hypocreales</taxon>
        <taxon>Nectriaceae</taxon>
        <taxon>Fusarium</taxon>
        <taxon>Fusarium fujikuroi species complex</taxon>
    </lineage>
</organism>
<accession>A0A8H5KFI2</accession>
<dbReference type="PANTHER" id="PTHR24148">
    <property type="entry name" value="ANKYRIN REPEAT DOMAIN-CONTAINING PROTEIN 39 HOMOLOG-RELATED"/>
    <property type="match status" value="1"/>
</dbReference>
<evidence type="ECO:0000256" key="1">
    <source>
        <dbReference type="SAM" id="MobiDB-lite"/>
    </source>
</evidence>
<dbReference type="EMBL" id="JAAOAQ010000019">
    <property type="protein sequence ID" value="KAF5571070.1"/>
    <property type="molecule type" value="Genomic_DNA"/>
</dbReference>
<comment type="caution">
    <text evidence="3">The sequence shown here is derived from an EMBL/GenBank/DDBJ whole genome shotgun (WGS) entry which is preliminary data.</text>
</comment>
<keyword evidence="4" id="KW-1185">Reference proteome</keyword>
<dbReference type="AlphaFoldDB" id="A0A8H5KFI2"/>
<dbReference type="GO" id="GO:0009116">
    <property type="term" value="P:nucleoside metabolic process"/>
    <property type="evidence" value="ECO:0007669"/>
    <property type="project" value="InterPro"/>
</dbReference>
<protein>
    <submittedName>
        <fullName evidence="3">Heterokaryon incompatibility protein</fullName>
    </submittedName>
</protein>
<sequence length="1176" mass="133242">MYHGCQIQNDQIRPTLNRLLGTEGVLKRDDATWDDREWRHMFHSNDGTGLGISGGENYQYWRLPRWTKGGSFADIDKAFCCPPVIIKSRSMNYHIAVVAPLPEDYETARDLLDEKEPEYHLTNSGATCSVGKVGPHNVVLVGKAEDMINVSVFVKDTVDDLLEAFPSIRAGFLIGVNATAPEESPAKPGDIVVAFPQGFQPGQVQFDVSETIASNRISTTFEMSHPSSYIKSVINTIQSPEGRQRWDQYLQHQSSRTALASAKDQQPPERNTDKANKVLRGKVASSTRLLSDRDLANKVGCDSKIMCFERAGARIKSRFPILTVCGILSSISSSSPKLDGPTLRQTKMATVIYTMFVSRRISTAQLEDEHAFTHRFQYDPFDLESAGFRLALLEKGAQPQLRCHLVQAYLNDIIPYEAVSYTWESQSTPHEIIVDKKTLSITESLYEALCHLRRPDEDRMLWIDALCIDQTNIKERGHQVNRMGEIYKKADKVIVWLGYLSGNATQLKSAITMLEAQVAQLPGIPRKWPREDPRWKSQWRQIEAKLGPFCRDKLLDGLNSFMQKPWFSRVWILQEVANAKTTIVTCNLGDIPGWIFALLPHAMNVEVTEQCQAVLDIMPHPSTPSATRKETRNLSNLLWKFRGCKATDPRDRVYALLGMATDMKDSAIQPDYAKEEHVVMKDLYAYILGGEWPVHDSPASNIQDLQQKLPEISRQKLQQMLESTFRTDLLEHFLCRQSLISTIDNDGYLFYVMQHGSSVMQALLDKSTSLPEISLDVGLECLQKFPHVFEVLLQRPDCTFQDMPSLVAEAIEHRPQLCDRLVESYSNPEQLRHDALLRAIPRGLPTCQALLDNSVSPIKISKKMLETAIYVHRDIVQILLEEARSPIEILENIFLQATPGGFHMLDESRKPIVITQELIRKSIIAGPHSFQVALVTMESTIELEEDIFIKSIENGLGTLEFVLTRCTKPFNITKKVYGQAIKAGVEILSYLFPESSHKLENTESYAASYIIRSGTNWRHSNSLYLFDFRKNYKEDKLQITDKLISVAGDYDMVKYELAYERSYEKDISDEVAISAIKRGPEAFMALLNKKGTNFRVTERIREVAIEHSYAFEALGLRRHSEVFTESLNLDQCVLPGMQPPRSAHVHEAQFSESTNEVQPPESTNRVAKWLAEFLSA</sequence>
<feature type="region of interest" description="Disordered" evidence="1">
    <location>
        <begin position="256"/>
        <end position="276"/>
    </location>
</feature>